<feature type="domain" description="Elongation factor P C-terminal" evidence="2">
    <location>
        <begin position="131"/>
        <end position="186"/>
    </location>
</feature>
<evidence type="ECO:0000259" key="2">
    <source>
        <dbReference type="SMART" id="SM00841"/>
    </source>
</evidence>
<dbReference type="PANTHER" id="PTHR30053">
    <property type="entry name" value="ELONGATION FACTOR P"/>
    <property type="match status" value="1"/>
</dbReference>
<dbReference type="PANTHER" id="PTHR30053:SF14">
    <property type="entry name" value="TRANSLATION ELONGATION FACTOR KOW-LIKE DOMAIN-CONTAINING PROTEIN"/>
    <property type="match status" value="1"/>
</dbReference>
<dbReference type="InterPro" id="IPR012340">
    <property type="entry name" value="NA-bd_OB-fold"/>
</dbReference>
<dbReference type="CDD" id="cd04470">
    <property type="entry name" value="S1_EF-P_repeat_1"/>
    <property type="match status" value="1"/>
</dbReference>
<comment type="similarity">
    <text evidence="1">Belongs to the elongation factor P family.</text>
</comment>
<dbReference type="Gene3D" id="2.40.50.140">
    <property type="entry name" value="Nucleic acid-binding proteins"/>
    <property type="match status" value="2"/>
</dbReference>
<dbReference type="RefSeq" id="WP_307260112.1">
    <property type="nucleotide sequence ID" value="NZ_JAUSVL010000001.1"/>
</dbReference>
<evidence type="ECO:0000313" key="4">
    <source>
        <dbReference type="EMBL" id="MDQ0288778.1"/>
    </source>
</evidence>
<dbReference type="SUPFAM" id="SSF50104">
    <property type="entry name" value="Translation proteins SH3-like domain"/>
    <property type="match status" value="1"/>
</dbReference>
<dbReference type="Pfam" id="PF08207">
    <property type="entry name" value="EFP_N"/>
    <property type="match status" value="1"/>
</dbReference>
<protein>
    <submittedName>
        <fullName evidence="4">Elongation factor P</fullName>
    </submittedName>
</protein>
<dbReference type="AlphaFoldDB" id="A0AAE4ANC2"/>
<dbReference type="Gene3D" id="2.30.30.30">
    <property type="match status" value="1"/>
</dbReference>
<feature type="domain" description="Translation elongation factor P/YeiP central" evidence="3">
    <location>
        <begin position="68"/>
        <end position="123"/>
    </location>
</feature>
<evidence type="ECO:0000313" key="5">
    <source>
        <dbReference type="Proteomes" id="UP001238163"/>
    </source>
</evidence>
<dbReference type="InterPro" id="IPR013185">
    <property type="entry name" value="Transl_elong_KOW-like"/>
</dbReference>
<dbReference type="InterPro" id="IPR008991">
    <property type="entry name" value="Translation_prot_SH3-like_sf"/>
</dbReference>
<dbReference type="FunFam" id="2.40.50.140:FF:000004">
    <property type="entry name" value="Elongation factor P"/>
    <property type="match status" value="1"/>
</dbReference>
<dbReference type="InterPro" id="IPR015365">
    <property type="entry name" value="Elong-fact-P_C"/>
</dbReference>
<dbReference type="InterPro" id="IPR001059">
    <property type="entry name" value="Transl_elong_P/YeiP_cen"/>
</dbReference>
<name>A0AAE4ANC2_9BACT</name>
<gene>
    <name evidence="4" type="ORF">J3R75_000885</name>
</gene>
<dbReference type="PIRSF" id="PIRSF005901">
    <property type="entry name" value="EF-P"/>
    <property type="match status" value="1"/>
</dbReference>
<dbReference type="SUPFAM" id="SSF50249">
    <property type="entry name" value="Nucleic acid-binding proteins"/>
    <property type="match status" value="2"/>
</dbReference>
<accession>A0AAE4ANC2</accession>
<dbReference type="SMART" id="SM00841">
    <property type="entry name" value="Elong-fact-P_C"/>
    <property type="match status" value="1"/>
</dbReference>
<proteinExistence type="inferred from homology"/>
<keyword evidence="4" id="KW-0648">Protein biosynthesis</keyword>
<dbReference type="GO" id="GO:0003746">
    <property type="term" value="F:translation elongation factor activity"/>
    <property type="evidence" value="ECO:0007669"/>
    <property type="project" value="UniProtKB-KW"/>
</dbReference>
<dbReference type="Pfam" id="PF01132">
    <property type="entry name" value="EFP"/>
    <property type="match status" value="1"/>
</dbReference>
<reference evidence="4" key="1">
    <citation type="submission" date="2023-07" db="EMBL/GenBank/DDBJ databases">
        <title>Genomic Encyclopedia of Type Strains, Phase IV (KMG-IV): sequencing the most valuable type-strain genomes for metagenomic binning, comparative biology and taxonomic classification.</title>
        <authorList>
            <person name="Goeker M."/>
        </authorList>
    </citation>
    <scope>NUCLEOTIDE SEQUENCE</scope>
    <source>
        <strain evidence="4">DSM 24202</strain>
    </source>
</reference>
<dbReference type="InterPro" id="IPR020599">
    <property type="entry name" value="Transl_elong_fac_P/YeiP"/>
</dbReference>
<dbReference type="InterPro" id="IPR014722">
    <property type="entry name" value="Rib_uL2_dom2"/>
</dbReference>
<dbReference type="GO" id="GO:0043043">
    <property type="term" value="P:peptide biosynthetic process"/>
    <property type="evidence" value="ECO:0007669"/>
    <property type="project" value="InterPro"/>
</dbReference>
<dbReference type="GO" id="GO:0005829">
    <property type="term" value="C:cytosol"/>
    <property type="evidence" value="ECO:0007669"/>
    <property type="project" value="UniProtKB-ARBA"/>
</dbReference>
<sequence length="191" mass="21347">MLVKQFKSGGVISINGAPHVIENVEKHTPSARGAATIYKVRCRNLITQSKTDLTGKGEDNYGEPDFRQCEVQFLYKEGRDYVFMDLNNYEQMPLAEEIVGDDKYYLVENLEGVSGMILEERLVGIRLPDAVEQRLAECDPAIKGQSATARGKTAKTETGLSIQVPEYMEQDDCIRIDTRTGKFLGRVGTSF</sequence>
<keyword evidence="5" id="KW-1185">Reference proteome</keyword>
<dbReference type="Proteomes" id="UP001238163">
    <property type="component" value="Unassembled WGS sequence"/>
</dbReference>
<evidence type="ECO:0000259" key="3">
    <source>
        <dbReference type="SMART" id="SM01185"/>
    </source>
</evidence>
<keyword evidence="4" id="KW-0251">Elongation factor</keyword>
<dbReference type="Pfam" id="PF09285">
    <property type="entry name" value="Elong-fact-P_C"/>
    <property type="match status" value="1"/>
</dbReference>
<evidence type="ECO:0000256" key="1">
    <source>
        <dbReference type="ARBA" id="ARBA00009479"/>
    </source>
</evidence>
<dbReference type="SMART" id="SM01185">
    <property type="entry name" value="EFP"/>
    <property type="match status" value="1"/>
</dbReference>
<dbReference type="CDD" id="cd05794">
    <property type="entry name" value="S1_EF-P_repeat_2"/>
    <property type="match status" value="1"/>
</dbReference>
<comment type="caution">
    <text evidence="4">The sequence shown here is derived from an EMBL/GenBank/DDBJ whole genome shotgun (WGS) entry which is preliminary data.</text>
</comment>
<organism evidence="4 5">
    <name type="scientific">Oligosphaera ethanolica</name>
    <dbReference type="NCBI Taxonomy" id="760260"/>
    <lineage>
        <taxon>Bacteria</taxon>
        <taxon>Pseudomonadati</taxon>
        <taxon>Lentisphaerota</taxon>
        <taxon>Oligosphaeria</taxon>
        <taxon>Oligosphaerales</taxon>
        <taxon>Oligosphaeraceae</taxon>
        <taxon>Oligosphaera</taxon>
    </lineage>
</organism>
<dbReference type="EMBL" id="JAUSVL010000001">
    <property type="protein sequence ID" value="MDQ0288778.1"/>
    <property type="molecule type" value="Genomic_DNA"/>
</dbReference>